<evidence type="ECO:0000256" key="8">
    <source>
        <dbReference type="ARBA" id="ARBA00022989"/>
    </source>
</evidence>
<keyword evidence="4" id="KW-0597">Phosphoprotein</keyword>
<feature type="domain" description="Histidine kinase" evidence="13">
    <location>
        <begin position="214"/>
        <end position="426"/>
    </location>
</feature>
<dbReference type="CDD" id="cd00082">
    <property type="entry name" value="HisKA"/>
    <property type="match status" value="1"/>
</dbReference>
<evidence type="ECO:0000259" key="13">
    <source>
        <dbReference type="PROSITE" id="PS50109"/>
    </source>
</evidence>
<dbReference type="Proteomes" id="UP001589788">
    <property type="component" value="Unassembled WGS sequence"/>
</dbReference>
<dbReference type="Gene3D" id="6.10.340.10">
    <property type="match status" value="1"/>
</dbReference>
<evidence type="ECO:0000256" key="6">
    <source>
        <dbReference type="ARBA" id="ARBA00022692"/>
    </source>
</evidence>
<proteinExistence type="predicted"/>
<dbReference type="CDD" id="cd06225">
    <property type="entry name" value="HAMP"/>
    <property type="match status" value="1"/>
</dbReference>
<dbReference type="CDD" id="cd00075">
    <property type="entry name" value="HATPase"/>
    <property type="match status" value="1"/>
</dbReference>
<keyword evidence="5" id="KW-0808">Transferase</keyword>
<keyword evidence="16" id="KW-1185">Reference proteome</keyword>
<reference evidence="15 16" key="1">
    <citation type="submission" date="2024-09" db="EMBL/GenBank/DDBJ databases">
        <authorList>
            <person name="Sun Q."/>
            <person name="Mori K."/>
        </authorList>
    </citation>
    <scope>NUCLEOTIDE SEQUENCE [LARGE SCALE GENOMIC DNA]</scope>
    <source>
        <strain evidence="15 16">JCM 15389</strain>
    </source>
</reference>
<organism evidence="15 16">
    <name type="scientific">Aciditerrimonas ferrireducens</name>
    <dbReference type="NCBI Taxonomy" id="667306"/>
    <lineage>
        <taxon>Bacteria</taxon>
        <taxon>Bacillati</taxon>
        <taxon>Actinomycetota</taxon>
        <taxon>Acidimicrobiia</taxon>
        <taxon>Acidimicrobiales</taxon>
        <taxon>Acidimicrobiaceae</taxon>
        <taxon>Aciditerrimonas</taxon>
    </lineage>
</organism>
<feature type="compositionally biased region" description="Pro residues" evidence="11">
    <location>
        <begin position="1"/>
        <end position="11"/>
    </location>
</feature>
<dbReference type="RefSeq" id="WP_377790749.1">
    <property type="nucleotide sequence ID" value="NZ_JBHLYQ010000221.1"/>
</dbReference>
<evidence type="ECO:0000256" key="2">
    <source>
        <dbReference type="ARBA" id="ARBA00004236"/>
    </source>
</evidence>
<dbReference type="EMBL" id="JBHLYQ010000221">
    <property type="protein sequence ID" value="MFC0083020.1"/>
    <property type="molecule type" value="Genomic_DNA"/>
</dbReference>
<dbReference type="PANTHER" id="PTHR45436:SF5">
    <property type="entry name" value="SENSOR HISTIDINE KINASE TRCS"/>
    <property type="match status" value="1"/>
</dbReference>
<dbReference type="SMART" id="SM00388">
    <property type="entry name" value="HisKA"/>
    <property type="match status" value="1"/>
</dbReference>
<comment type="catalytic activity">
    <reaction evidence="1">
        <text>ATP + protein L-histidine = ADP + protein N-phospho-L-histidine.</text>
        <dbReference type="EC" id="2.7.13.3"/>
    </reaction>
</comment>
<dbReference type="Gene3D" id="1.10.287.130">
    <property type="match status" value="1"/>
</dbReference>
<evidence type="ECO:0000256" key="3">
    <source>
        <dbReference type="ARBA" id="ARBA00012438"/>
    </source>
</evidence>
<evidence type="ECO:0000256" key="5">
    <source>
        <dbReference type="ARBA" id="ARBA00022679"/>
    </source>
</evidence>
<evidence type="ECO:0000256" key="10">
    <source>
        <dbReference type="ARBA" id="ARBA00023136"/>
    </source>
</evidence>
<dbReference type="SMART" id="SM00304">
    <property type="entry name" value="HAMP"/>
    <property type="match status" value="1"/>
</dbReference>
<evidence type="ECO:0000256" key="4">
    <source>
        <dbReference type="ARBA" id="ARBA00022553"/>
    </source>
</evidence>
<evidence type="ECO:0000256" key="9">
    <source>
        <dbReference type="ARBA" id="ARBA00023012"/>
    </source>
</evidence>
<evidence type="ECO:0000256" key="12">
    <source>
        <dbReference type="SAM" id="Phobius"/>
    </source>
</evidence>
<evidence type="ECO:0000313" key="16">
    <source>
        <dbReference type="Proteomes" id="UP001589788"/>
    </source>
</evidence>
<keyword evidence="8 12" id="KW-1133">Transmembrane helix</keyword>
<dbReference type="SUPFAM" id="SSF158472">
    <property type="entry name" value="HAMP domain-like"/>
    <property type="match status" value="1"/>
</dbReference>
<dbReference type="InterPro" id="IPR036890">
    <property type="entry name" value="HATPase_C_sf"/>
</dbReference>
<dbReference type="InterPro" id="IPR003661">
    <property type="entry name" value="HisK_dim/P_dom"/>
</dbReference>
<feature type="non-terminal residue" evidence="15">
    <location>
        <position position="1"/>
    </location>
</feature>
<dbReference type="PANTHER" id="PTHR45436">
    <property type="entry name" value="SENSOR HISTIDINE KINASE YKOH"/>
    <property type="match status" value="1"/>
</dbReference>
<dbReference type="InterPro" id="IPR005467">
    <property type="entry name" value="His_kinase_dom"/>
</dbReference>
<evidence type="ECO:0000256" key="1">
    <source>
        <dbReference type="ARBA" id="ARBA00000085"/>
    </source>
</evidence>
<name>A0ABV6C5P2_9ACTN</name>
<sequence>TATSQPPPTRPRPGLHRPDPFAGVSPEVYLEVLGPGRRVLAVRPSGGCDPAPALPTTMPIQRVPARPPLGARGSAFLPNQQAFTVPAVGGAVAYRAEAVELPGGVLVSAVALSADRATLARVLRIEVLVSLGVLLVAVVVALVVTRVALAPLEEMASTAQAIAAGELSRRVRPGDERTEVGRLGQALNTMLGQIEAAFAVRSHSEGRLRRFVADASHELRTPLTTIRGYAELLRKGAYASAEAQREVAARIEREAARMGLLVDDLLLLAQLDQGRALSHQRLDLAVLAREAAQAARVGAQDHPLTVDCPASVPVVGDPLRLRQVIDNLLQNALRHTPPGTPVVVGVHAEGEEAVLVVADEGPGLAPGEEILIFERFYRSPAARATAGAGLGLAIVAALVAAHGGRVDVDSRPGRGCRFTVRLPLAPPSP</sequence>
<dbReference type="Gene3D" id="3.30.565.10">
    <property type="entry name" value="Histidine kinase-like ATPase, C-terminal domain"/>
    <property type="match status" value="1"/>
</dbReference>
<dbReference type="PROSITE" id="PS50885">
    <property type="entry name" value="HAMP"/>
    <property type="match status" value="1"/>
</dbReference>
<evidence type="ECO:0000313" key="15">
    <source>
        <dbReference type="EMBL" id="MFC0083020.1"/>
    </source>
</evidence>
<gene>
    <name evidence="15" type="ORF">ACFFRE_12870</name>
</gene>
<protein>
    <recommendedName>
        <fullName evidence="3">histidine kinase</fullName>
        <ecNumber evidence="3">2.7.13.3</ecNumber>
    </recommendedName>
</protein>
<accession>A0ABV6C5P2</accession>
<dbReference type="GO" id="GO:0016301">
    <property type="term" value="F:kinase activity"/>
    <property type="evidence" value="ECO:0007669"/>
    <property type="project" value="UniProtKB-KW"/>
</dbReference>
<dbReference type="InterPro" id="IPR003594">
    <property type="entry name" value="HATPase_dom"/>
</dbReference>
<dbReference type="InterPro" id="IPR003660">
    <property type="entry name" value="HAMP_dom"/>
</dbReference>
<feature type="domain" description="HAMP" evidence="14">
    <location>
        <begin position="146"/>
        <end position="199"/>
    </location>
</feature>
<evidence type="ECO:0000256" key="7">
    <source>
        <dbReference type="ARBA" id="ARBA00022777"/>
    </source>
</evidence>
<keyword evidence="6 12" id="KW-0812">Transmembrane</keyword>
<feature type="region of interest" description="Disordered" evidence="11">
    <location>
        <begin position="1"/>
        <end position="21"/>
    </location>
</feature>
<comment type="subcellular location">
    <subcellularLocation>
        <location evidence="2">Cell membrane</location>
    </subcellularLocation>
</comment>
<dbReference type="InterPro" id="IPR036097">
    <property type="entry name" value="HisK_dim/P_sf"/>
</dbReference>
<dbReference type="PRINTS" id="PR00344">
    <property type="entry name" value="BCTRLSENSOR"/>
</dbReference>
<dbReference type="Pfam" id="PF00672">
    <property type="entry name" value="HAMP"/>
    <property type="match status" value="1"/>
</dbReference>
<dbReference type="PROSITE" id="PS50109">
    <property type="entry name" value="HIS_KIN"/>
    <property type="match status" value="1"/>
</dbReference>
<dbReference type="InterPro" id="IPR050428">
    <property type="entry name" value="TCS_sensor_his_kinase"/>
</dbReference>
<keyword evidence="7 15" id="KW-0418">Kinase</keyword>
<keyword evidence="9" id="KW-0902">Two-component regulatory system</keyword>
<keyword evidence="10 12" id="KW-0472">Membrane</keyword>
<dbReference type="SMART" id="SM00387">
    <property type="entry name" value="HATPase_c"/>
    <property type="match status" value="1"/>
</dbReference>
<dbReference type="Pfam" id="PF02518">
    <property type="entry name" value="HATPase_c"/>
    <property type="match status" value="1"/>
</dbReference>
<dbReference type="EC" id="2.7.13.3" evidence="3"/>
<feature type="transmembrane region" description="Helical" evidence="12">
    <location>
        <begin position="127"/>
        <end position="149"/>
    </location>
</feature>
<dbReference type="SUPFAM" id="SSF47384">
    <property type="entry name" value="Homodimeric domain of signal transducing histidine kinase"/>
    <property type="match status" value="1"/>
</dbReference>
<comment type="caution">
    <text evidence="15">The sequence shown here is derived from an EMBL/GenBank/DDBJ whole genome shotgun (WGS) entry which is preliminary data.</text>
</comment>
<evidence type="ECO:0000259" key="14">
    <source>
        <dbReference type="PROSITE" id="PS50885"/>
    </source>
</evidence>
<dbReference type="Pfam" id="PF00512">
    <property type="entry name" value="HisKA"/>
    <property type="match status" value="1"/>
</dbReference>
<dbReference type="InterPro" id="IPR004358">
    <property type="entry name" value="Sig_transdc_His_kin-like_C"/>
</dbReference>
<dbReference type="SUPFAM" id="SSF55874">
    <property type="entry name" value="ATPase domain of HSP90 chaperone/DNA topoisomerase II/histidine kinase"/>
    <property type="match status" value="1"/>
</dbReference>
<evidence type="ECO:0000256" key="11">
    <source>
        <dbReference type="SAM" id="MobiDB-lite"/>
    </source>
</evidence>